<dbReference type="AlphaFoldDB" id="A0A1Y6BZD0"/>
<organism evidence="2 3">
    <name type="scientific">Pseudobacteriovorax antillogorgiicola</name>
    <dbReference type="NCBI Taxonomy" id="1513793"/>
    <lineage>
        <taxon>Bacteria</taxon>
        <taxon>Pseudomonadati</taxon>
        <taxon>Bdellovibrionota</taxon>
        <taxon>Oligoflexia</taxon>
        <taxon>Oligoflexales</taxon>
        <taxon>Pseudobacteriovoracaceae</taxon>
        <taxon>Pseudobacteriovorax</taxon>
    </lineage>
</organism>
<feature type="chain" id="PRO_5013232473" description="Lipoprotein" evidence="1">
    <location>
        <begin position="20"/>
        <end position="197"/>
    </location>
</feature>
<reference evidence="3" key="1">
    <citation type="submission" date="2017-04" db="EMBL/GenBank/DDBJ databases">
        <authorList>
            <person name="Varghese N."/>
            <person name="Submissions S."/>
        </authorList>
    </citation>
    <scope>NUCLEOTIDE SEQUENCE [LARGE SCALE GENOMIC DNA]</scope>
    <source>
        <strain evidence="3">RKEM611</strain>
    </source>
</reference>
<protein>
    <recommendedName>
        <fullName evidence="4">Lipoprotein</fullName>
    </recommendedName>
</protein>
<accession>A0A1Y6BZD0</accession>
<dbReference type="RefSeq" id="WP_132319502.1">
    <property type="nucleotide sequence ID" value="NZ_FWZT01000009.1"/>
</dbReference>
<evidence type="ECO:0000256" key="1">
    <source>
        <dbReference type="SAM" id="SignalP"/>
    </source>
</evidence>
<dbReference type="EMBL" id="FWZT01000009">
    <property type="protein sequence ID" value="SMF28449.1"/>
    <property type="molecule type" value="Genomic_DNA"/>
</dbReference>
<keyword evidence="1" id="KW-0732">Signal</keyword>
<dbReference type="Proteomes" id="UP000192907">
    <property type="component" value="Unassembled WGS sequence"/>
</dbReference>
<evidence type="ECO:0000313" key="3">
    <source>
        <dbReference type="Proteomes" id="UP000192907"/>
    </source>
</evidence>
<name>A0A1Y6BZD0_9BACT</name>
<sequence>MGHPFLLAFVLLISSCASTSKPWTMGVVPKPNSDASEEQRQKIFQKYEIADWAGVDGTYFYLLGSAKEVDGYSLKSLRPTIEDLVPTLRQDLDEIESYDRAGDYAFYTSAGFFAVTAVGYGIDEPGVYKSGQTLGLLSLFAWIILEQFEWQVKDQVQFQYNEALRERLKIQEDFIDVSKNVTPVTPLGVLPVLMQSF</sequence>
<keyword evidence="3" id="KW-1185">Reference proteome</keyword>
<evidence type="ECO:0000313" key="2">
    <source>
        <dbReference type="EMBL" id="SMF28449.1"/>
    </source>
</evidence>
<gene>
    <name evidence="2" type="ORF">SAMN06296036_10912</name>
</gene>
<feature type="signal peptide" evidence="1">
    <location>
        <begin position="1"/>
        <end position="19"/>
    </location>
</feature>
<proteinExistence type="predicted"/>
<evidence type="ECO:0008006" key="4">
    <source>
        <dbReference type="Google" id="ProtNLM"/>
    </source>
</evidence>